<organism evidence="14 15">
    <name type="scientific">Palleronia aestuarii</name>
    <dbReference type="NCBI Taxonomy" id="568105"/>
    <lineage>
        <taxon>Bacteria</taxon>
        <taxon>Pseudomonadati</taxon>
        <taxon>Pseudomonadota</taxon>
        <taxon>Alphaproteobacteria</taxon>
        <taxon>Rhodobacterales</taxon>
        <taxon>Roseobacteraceae</taxon>
        <taxon>Palleronia</taxon>
    </lineage>
</organism>
<name>A0A2W7P343_9RHOB</name>
<dbReference type="PROSITE" id="PS50045">
    <property type="entry name" value="SIGMA54_INTERACT_4"/>
    <property type="match status" value="1"/>
</dbReference>
<feature type="modified residue" description="4-aspartylphosphate" evidence="11">
    <location>
        <position position="54"/>
    </location>
</feature>
<evidence type="ECO:0000256" key="7">
    <source>
        <dbReference type="ARBA" id="ARBA00023012"/>
    </source>
</evidence>
<keyword evidence="6" id="KW-0067">ATP-binding</keyword>
<dbReference type="InterPro" id="IPR002197">
    <property type="entry name" value="HTH_Fis"/>
</dbReference>
<keyword evidence="5" id="KW-0547">Nucleotide-binding</keyword>
<dbReference type="Gene3D" id="1.10.8.60">
    <property type="match status" value="1"/>
</dbReference>
<evidence type="ECO:0000256" key="1">
    <source>
        <dbReference type="ARBA" id="ARBA00002167"/>
    </source>
</evidence>
<evidence type="ECO:0000256" key="2">
    <source>
        <dbReference type="ARBA" id="ARBA00011135"/>
    </source>
</evidence>
<evidence type="ECO:0000256" key="9">
    <source>
        <dbReference type="ARBA" id="ARBA00023159"/>
    </source>
</evidence>
<gene>
    <name evidence="14" type="ORF">LX81_00309</name>
</gene>
<feature type="domain" description="Sigma-54 factor interaction" evidence="12">
    <location>
        <begin position="145"/>
        <end position="374"/>
    </location>
</feature>
<dbReference type="PANTHER" id="PTHR32071:SF57">
    <property type="entry name" value="C4-DICARBOXYLATE TRANSPORT TRANSCRIPTIONAL REGULATORY PROTEIN DCTD"/>
    <property type="match status" value="1"/>
</dbReference>
<keyword evidence="9" id="KW-0010">Activator</keyword>
<dbReference type="PROSITE" id="PS00688">
    <property type="entry name" value="SIGMA54_INTERACT_3"/>
    <property type="match status" value="1"/>
</dbReference>
<keyword evidence="10" id="KW-0804">Transcription</keyword>
<dbReference type="Pfam" id="PF00072">
    <property type="entry name" value="Response_reg"/>
    <property type="match status" value="1"/>
</dbReference>
<evidence type="ECO:0000256" key="10">
    <source>
        <dbReference type="ARBA" id="ARBA00023163"/>
    </source>
</evidence>
<dbReference type="GO" id="GO:0000160">
    <property type="term" value="P:phosphorelay signal transduction system"/>
    <property type="evidence" value="ECO:0007669"/>
    <property type="project" value="UniProtKB-KW"/>
</dbReference>
<dbReference type="RefSeq" id="WP_111535509.1">
    <property type="nucleotide sequence ID" value="NZ_QKZL01000001.1"/>
</dbReference>
<dbReference type="InterPro" id="IPR011006">
    <property type="entry name" value="CheY-like_superfamily"/>
</dbReference>
<dbReference type="CDD" id="cd17549">
    <property type="entry name" value="REC_DctD-like"/>
    <property type="match status" value="1"/>
</dbReference>
<dbReference type="InterPro" id="IPR002078">
    <property type="entry name" value="Sigma_54_int"/>
</dbReference>
<evidence type="ECO:0000256" key="3">
    <source>
        <dbReference type="ARBA" id="ARBA00015308"/>
    </source>
</evidence>
<dbReference type="PROSITE" id="PS50110">
    <property type="entry name" value="RESPONSE_REGULATORY"/>
    <property type="match status" value="1"/>
</dbReference>
<proteinExistence type="predicted"/>
<evidence type="ECO:0000256" key="4">
    <source>
        <dbReference type="ARBA" id="ARBA00022553"/>
    </source>
</evidence>
<comment type="function">
    <text evidence="1">Required for activation of most nif operons, which are directly involved in nitrogen fixation.</text>
</comment>
<dbReference type="GO" id="GO:0006355">
    <property type="term" value="P:regulation of DNA-templated transcription"/>
    <property type="evidence" value="ECO:0007669"/>
    <property type="project" value="InterPro"/>
</dbReference>
<evidence type="ECO:0000256" key="6">
    <source>
        <dbReference type="ARBA" id="ARBA00022840"/>
    </source>
</evidence>
<reference evidence="14 15" key="1">
    <citation type="submission" date="2018-06" db="EMBL/GenBank/DDBJ databases">
        <title>Genomic Encyclopedia of Archaeal and Bacterial Type Strains, Phase II (KMG-II): from individual species to whole genera.</title>
        <authorList>
            <person name="Goeker M."/>
        </authorList>
    </citation>
    <scope>NUCLEOTIDE SEQUENCE [LARGE SCALE GENOMIC DNA]</scope>
    <source>
        <strain evidence="14 15">DSM 22009</strain>
    </source>
</reference>
<evidence type="ECO:0000313" key="15">
    <source>
        <dbReference type="Proteomes" id="UP000248916"/>
    </source>
</evidence>
<dbReference type="AlphaFoldDB" id="A0A2W7P343"/>
<evidence type="ECO:0000256" key="5">
    <source>
        <dbReference type="ARBA" id="ARBA00022741"/>
    </source>
</evidence>
<dbReference type="GO" id="GO:0005524">
    <property type="term" value="F:ATP binding"/>
    <property type="evidence" value="ECO:0007669"/>
    <property type="project" value="UniProtKB-KW"/>
</dbReference>
<dbReference type="InterPro" id="IPR001789">
    <property type="entry name" value="Sig_transdc_resp-reg_receiver"/>
</dbReference>
<evidence type="ECO:0000256" key="8">
    <source>
        <dbReference type="ARBA" id="ARBA00023015"/>
    </source>
</evidence>
<dbReference type="Pfam" id="PF02954">
    <property type="entry name" value="HTH_8"/>
    <property type="match status" value="1"/>
</dbReference>
<comment type="caution">
    <text evidence="14">The sequence shown here is derived from an EMBL/GenBank/DDBJ whole genome shotgun (WGS) entry which is preliminary data.</text>
</comment>
<evidence type="ECO:0000259" key="13">
    <source>
        <dbReference type="PROSITE" id="PS50110"/>
    </source>
</evidence>
<evidence type="ECO:0000313" key="14">
    <source>
        <dbReference type="EMBL" id="PZX19846.1"/>
    </source>
</evidence>
<dbReference type="InterPro" id="IPR025944">
    <property type="entry name" value="Sigma_54_int_dom_CS"/>
</dbReference>
<dbReference type="Pfam" id="PF00158">
    <property type="entry name" value="Sigma54_activat"/>
    <property type="match status" value="1"/>
</dbReference>
<sequence length="445" mass="48481">MSGGQVFLVDDDEDVRISVVQTLEMRGFEATGFARAEAALERIGPDFAGIVVCDMRMPGMDGMAFLDAALGRDADLPILLITGHGEVALAVEALGRGAYDFIEKPFAQDRLIGAVERALDKRRMTLELRALRRGATDAGPLEGMVLGRTPEIEALRQKIRTIAASHLDVLIVGATGTGKERVARAIHALSDASHRPFVAINLAALPLDQVETELFGFVSNAFPGASRARIGRLEHGRGGTILLDEISSAPLSTQAKLLRVLEERAVTPIGASEAVPLDARFITSSRISLEEQAADGRFRDDLLYRLNPVTLHVPDLTERRSDIPYLFTAFVGEAAERLERDVPEISPDLLLRMSSRDWPGNLRELRNAAELFVLGLDGGARATGEVETLAARLDRVERDIIASTLAIHGGNLKATYERLGIGRKTLYEKLQKHGLRREDFAGPTE</sequence>
<dbReference type="SMART" id="SM00448">
    <property type="entry name" value="REC"/>
    <property type="match status" value="1"/>
</dbReference>
<dbReference type="Pfam" id="PF25601">
    <property type="entry name" value="AAA_lid_14"/>
    <property type="match status" value="1"/>
</dbReference>
<comment type="subunit">
    <text evidence="2">Interacts with sigma-54.</text>
</comment>
<dbReference type="SUPFAM" id="SSF52172">
    <property type="entry name" value="CheY-like"/>
    <property type="match status" value="1"/>
</dbReference>
<dbReference type="FunFam" id="3.40.50.300:FF:000006">
    <property type="entry name" value="DNA-binding transcriptional regulator NtrC"/>
    <property type="match status" value="1"/>
</dbReference>
<keyword evidence="15" id="KW-1185">Reference proteome</keyword>
<dbReference type="PANTHER" id="PTHR32071">
    <property type="entry name" value="TRANSCRIPTIONAL REGULATORY PROTEIN"/>
    <property type="match status" value="1"/>
</dbReference>
<feature type="domain" description="Response regulatory" evidence="13">
    <location>
        <begin position="5"/>
        <end position="119"/>
    </location>
</feature>
<dbReference type="Gene3D" id="3.40.50.300">
    <property type="entry name" value="P-loop containing nucleotide triphosphate hydrolases"/>
    <property type="match status" value="1"/>
</dbReference>
<protein>
    <recommendedName>
        <fullName evidence="3">Nif-specific regulatory protein</fullName>
    </recommendedName>
</protein>
<accession>A0A2W7P343</accession>
<dbReference type="Proteomes" id="UP000248916">
    <property type="component" value="Unassembled WGS sequence"/>
</dbReference>
<evidence type="ECO:0000259" key="12">
    <source>
        <dbReference type="PROSITE" id="PS50045"/>
    </source>
</evidence>
<dbReference type="OrthoDB" id="9802388at2"/>
<dbReference type="Gene3D" id="1.10.10.60">
    <property type="entry name" value="Homeodomain-like"/>
    <property type="match status" value="1"/>
</dbReference>
<dbReference type="SUPFAM" id="SSF52540">
    <property type="entry name" value="P-loop containing nucleoside triphosphate hydrolases"/>
    <property type="match status" value="1"/>
</dbReference>
<dbReference type="InterPro" id="IPR009057">
    <property type="entry name" value="Homeodomain-like_sf"/>
</dbReference>
<dbReference type="SUPFAM" id="SSF46689">
    <property type="entry name" value="Homeodomain-like"/>
    <property type="match status" value="1"/>
</dbReference>
<dbReference type="SMART" id="SM00382">
    <property type="entry name" value="AAA"/>
    <property type="match status" value="1"/>
</dbReference>
<keyword evidence="7" id="KW-0902">Two-component regulatory system</keyword>
<keyword evidence="8" id="KW-0805">Transcription regulation</keyword>
<dbReference type="Gene3D" id="3.40.50.2300">
    <property type="match status" value="1"/>
</dbReference>
<dbReference type="InterPro" id="IPR003593">
    <property type="entry name" value="AAA+_ATPase"/>
</dbReference>
<dbReference type="InterPro" id="IPR058031">
    <property type="entry name" value="AAA_lid_NorR"/>
</dbReference>
<dbReference type="CDD" id="cd00009">
    <property type="entry name" value="AAA"/>
    <property type="match status" value="1"/>
</dbReference>
<evidence type="ECO:0000256" key="11">
    <source>
        <dbReference type="PROSITE-ProRule" id="PRU00169"/>
    </source>
</evidence>
<keyword evidence="4 11" id="KW-0597">Phosphoprotein</keyword>
<dbReference type="InterPro" id="IPR027417">
    <property type="entry name" value="P-loop_NTPase"/>
</dbReference>
<dbReference type="FunFam" id="3.40.50.2300:FF:000018">
    <property type="entry name" value="DNA-binding transcriptional regulator NtrC"/>
    <property type="match status" value="1"/>
</dbReference>
<dbReference type="EMBL" id="QKZL01000001">
    <property type="protein sequence ID" value="PZX19846.1"/>
    <property type="molecule type" value="Genomic_DNA"/>
</dbReference>
<dbReference type="GO" id="GO:0043565">
    <property type="term" value="F:sequence-specific DNA binding"/>
    <property type="evidence" value="ECO:0007669"/>
    <property type="project" value="InterPro"/>
</dbReference>